<reference evidence="3" key="1">
    <citation type="submission" date="2020-02" db="EMBL/GenBank/DDBJ databases">
        <authorList>
            <person name="Meier V. D."/>
        </authorList>
    </citation>
    <scope>NUCLEOTIDE SEQUENCE</scope>
    <source>
        <strain evidence="3">AVDCRST_MAG40</strain>
    </source>
</reference>
<dbReference type="AlphaFoldDB" id="A0A6J4LLY4"/>
<feature type="compositionally biased region" description="Basic and acidic residues" evidence="2">
    <location>
        <begin position="58"/>
        <end position="74"/>
    </location>
</feature>
<dbReference type="InterPro" id="IPR037187">
    <property type="entry name" value="DnaK_N"/>
</dbReference>
<name>A0A6J4LLY4_9BACT</name>
<feature type="zinc finger region" description="dksA C4-type" evidence="1">
    <location>
        <begin position="95"/>
        <end position="119"/>
    </location>
</feature>
<organism evidence="3">
    <name type="scientific">uncultured Gemmatimonadaceae bacterium</name>
    <dbReference type="NCBI Taxonomy" id="246130"/>
    <lineage>
        <taxon>Bacteria</taxon>
        <taxon>Pseudomonadati</taxon>
        <taxon>Gemmatimonadota</taxon>
        <taxon>Gemmatimonadia</taxon>
        <taxon>Gemmatimonadales</taxon>
        <taxon>Gemmatimonadaceae</taxon>
        <taxon>environmental samples</taxon>
    </lineage>
</organism>
<dbReference type="PANTHER" id="PTHR33823:SF4">
    <property type="entry name" value="GENERAL STRESS PROTEIN 16O"/>
    <property type="match status" value="1"/>
</dbReference>
<proteinExistence type="predicted"/>
<evidence type="ECO:0000256" key="2">
    <source>
        <dbReference type="SAM" id="MobiDB-lite"/>
    </source>
</evidence>
<protein>
    <submittedName>
        <fullName evidence="3">Uncharacterized protein</fullName>
    </submittedName>
</protein>
<accession>A0A6J4LLY4</accession>
<dbReference type="Gene3D" id="1.20.120.910">
    <property type="entry name" value="DksA, coiled-coil domain"/>
    <property type="match status" value="1"/>
</dbReference>
<sequence length="123" mass="14260">MPLSADQRRELERRLLEERERATSELGRLGRRFAETEQDADGDLSTYPFHPADQGTDEFDRQLDSAEETRVSRELSEIDAALERLYERPERFGLDERTGAEIPFERLALIPWARRRVDAPDAG</sequence>
<gene>
    <name evidence="3" type="ORF">AVDCRST_MAG40-2208</name>
</gene>
<feature type="region of interest" description="Disordered" evidence="2">
    <location>
        <begin position="21"/>
        <end position="74"/>
    </location>
</feature>
<evidence type="ECO:0000313" key="3">
    <source>
        <dbReference type="EMBL" id="CAA9336798.1"/>
    </source>
</evidence>
<dbReference type="EMBL" id="CADCTX010000647">
    <property type="protein sequence ID" value="CAA9336798.1"/>
    <property type="molecule type" value="Genomic_DNA"/>
</dbReference>
<evidence type="ECO:0000256" key="1">
    <source>
        <dbReference type="PROSITE-ProRule" id="PRU00510"/>
    </source>
</evidence>
<dbReference type="PROSITE" id="PS51128">
    <property type="entry name" value="ZF_DKSA_2"/>
    <property type="match status" value="1"/>
</dbReference>
<dbReference type="SUPFAM" id="SSF109635">
    <property type="entry name" value="DnaK suppressor protein DksA, alpha-hairpin domain"/>
    <property type="match status" value="1"/>
</dbReference>
<dbReference type="PANTHER" id="PTHR33823">
    <property type="entry name" value="RNA POLYMERASE-BINDING TRANSCRIPTION FACTOR DKSA-RELATED"/>
    <property type="match status" value="1"/>
</dbReference>